<dbReference type="Proteomes" id="UP001148125">
    <property type="component" value="Unassembled WGS sequence"/>
</dbReference>
<reference evidence="5" key="1">
    <citation type="submission" date="2024-05" db="EMBL/GenBank/DDBJ databases">
        <title>Alkalihalobacillus sp. strain MEB203 novel alkaliphilic bacterium from Lonar Lake, India.</title>
        <authorList>
            <person name="Joshi A."/>
            <person name="Thite S."/>
            <person name="Mengade P."/>
        </authorList>
    </citation>
    <scope>NUCLEOTIDE SEQUENCE</scope>
    <source>
        <strain evidence="5">MEB 203</strain>
    </source>
</reference>
<dbReference type="EMBL" id="JAOTPO010000006">
    <property type="protein sequence ID" value="MDE5413764.1"/>
    <property type="molecule type" value="Genomic_DNA"/>
</dbReference>
<protein>
    <submittedName>
        <fullName evidence="5">PucR family transcriptional regulator ligand-binding domain-containing protein</fullName>
    </submittedName>
</protein>
<accession>A0ABT5VE77</accession>
<dbReference type="Pfam" id="PF17853">
    <property type="entry name" value="GGDEF_2"/>
    <property type="match status" value="1"/>
</dbReference>
<organism evidence="5 6">
    <name type="scientific">Alkalihalobacterium chitinilyticum</name>
    <dbReference type="NCBI Taxonomy" id="2980103"/>
    <lineage>
        <taxon>Bacteria</taxon>
        <taxon>Bacillati</taxon>
        <taxon>Bacillota</taxon>
        <taxon>Bacilli</taxon>
        <taxon>Bacillales</taxon>
        <taxon>Bacillaceae</taxon>
        <taxon>Alkalihalobacterium</taxon>
    </lineage>
</organism>
<proteinExistence type="inferred from homology"/>
<gene>
    <name evidence="5" type="ORF">N7Z68_10235</name>
</gene>
<feature type="domain" description="PucR C-terminal helix-turn-helix" evidence="3">
    <location>
        <begin position="501"/>
        <end position="559"/>
    </location>
</feature>
<dbReference type="InterPro" id="IPR051448">
    <property type="entry name" value="CdaR-like_regulators"/>
</dbReference>
<evidence type="ECO:0000256" key="1">
    <source>
        <dbReference type="ARBA" id="ARBA00006754"/>
    </source>
</evidence>
<dbReference type="Pfam" id="PF07905">
    <property type="entry name" value="PucR"/>
    <property type="match status" value="1"/>
</dbReference>
<dbReference type="InterPro" id="IPR025736">
    <property type="entry name" value="PucR_C-HTH_dom"/>
</dbReference>
<feature type="domain" description="Purine catabolism PurC-like" evidence="2">
    <location>
        <begin position="7"/>
        <end position="126"/>
    </location>
</feature>
<sequence length="581" mass="67575">MQLTMNDIMNFDLLDSARVLSGEKYLKERYVEWVSITENPVENFVRKNELVLTTGIGCEQNIDAFGQYVQDVVDSEASALAVATGRYIYDIPTEVIQLAEQAQFPIIDIPWEIRFADITHEVMKELNRRQQQELKESEKVQQQLINILLNGGNLDKVAQYVGKHIQAPVLITDKDGQVKGSARQTKEIRSMWGKLRADNKVPHHTFITDDTTHHPLHQKIHKLDHPPWKIVQLPIIQDVHRVLGFLFIILHSTHPLKEHLSHFSINLLEHASTASALWFLRENAVLETEFKLRDDFVCSIAKGDLTSWERISERARLLGYDVSVPYVCIVGYPENLRAMYEKSDQIKHTSYEKWLHSMVYYIEEEVVFASQSLEKQLLMTYQLDEIIIFLEATVVSRKDSVHYFLDLLERRLGNLLPGVVMSWGIGRVYDEELKFTKSYRDAQQSLEIGRRQKGPGQRMYYDDSKVERILLSLSENEEVQHLSESVITPLINYDQVRQMELVRTFIIFTQHHYNVSKTARSLSLHRQSLLYRLRKIEKLTKLSLVNPDDLFLLNLSIRIWLATSAPEDARNYIHSQKPLIE</sequence>
<evidence type="ECO:0000259" key="3">
    <source>
        <dbReference type="Pfam" id="PF13556"/>
    </source>
</evidence>
<name>A0ABT5VE77_9BACI</name>
<dbReference type="SUPFAM" id="SSF46689">
    <property type="entry name" value="Homeodomain-like"/>
    <property type="match status" value="1"/>
</dbReference>
<dbReference type="Gene3D" id="1.10.10.2840">
    <property type="entry name" value="PucR C-terminal helix-turn-helix domain"/>
    <property type="match status" value="1"/>
</dbReference>
<evidence type="ECO:0000313" key="5">
    <source>
        <dbReference type="EMBL" id="MDE5413764.1"/>
    </source>
</evidence>
<keyword evidence="6" id="KW-1185">Reference proteome</keyword>
<evidence type="ECO:0000313" key="6">
    <source>
        <dbReference type="Proteomes" id="UP001148125"/>
    </source>
</evidence>
<dbReference type="PANTHER" id="PTHR33744:SF1">
    <property type="entry name" value="DNA-BINDING TRANSCRIPTIONAL ACTIVATOR ADER"/>
    <property type="match status" value="1"/>
</dbReference>
<dbReference type="InterPro" id="IPR012914">
    <property type="entry name" value="PucR_dom"/>
</dbReference>
<dbReference type="InterPro" id="IPR009057">
    <property type="entry name" value="Homeodomain-like_sf"/>
</dbReference>
<dbReference type="Pfam" id="PF13556">
    <property type="entry name" value="HTH_30"/>
    <property type="match status" value="1"/>
</dbReference>
<dbReference type="PANTHER" id="PTHR33744">
    <property type="entry name" value="CARBOHYDRATE DIACID REGULATOR"/>
    <property type="match status" value="1"/>
</dbReference>
<dbReference type="InterPro" id="IPR041522">
    <property type="entry name" value="CdaR_GGDEF"/>
</dbReference>
<comment type="similarity">
    <text evidence="1">Belongs to the CdaR family.</text>
</comment>
<dbReference type="InterPro" id="IPR042070">
    <property type="entry name" value="PucR_C-HTH_sf"/>
</dbReference>
<evidence type="ECO:0000259" key="2">
    <source>
        <dbReference type="Pfam" id="PF07905"/>
    </source>
</evidence>
<comment type="caution">
    <text evidence="5">The sequence shown here is derived from an EMBL/GenBank/DDBJ whole genome shotgun (WGS) entry which is preliminary data.</text>
</comment>
<feature type="domain" description="CdaR GGDEF-like" evidence="4">
    <location>
        <begin position="307"/>
        <end position="448"/>
    </location>
</feature>
<dbReference type="RefSeq" id="WP_275118383.1">
    <property type="nucleotide sequence ID" value="NZ_JAOTPO010000006.1"/>
</dbReference>
<evidence type="ECO:0000259" key="4">
    <source>
        <dbReference type="Pfam" id="PF17853"/>
    </source>
</evidence>